<dbReference type="Proteomes" id="UP000039865">
    <property type="component" value="Unassembled WGS sequence"/>
</dbReference>
<evidence type="ECO:0000313" key="6">
    <source>
        <dbReference type="EMBL" id="CDW87383.1"/>
    </source>
</evidence>
<evidence type="ECO:0000256" key="1">
    <source>
        <dbReference type="ARBA" id="ARBA00022837"/>
    </source>
</evidence>
<keyword evidence="3" id="KW-1133">Transmembrane helix</keyword>
<dbReference type="EMBL" id="CCKQ01015565">
    <property type="protein sequence ID" value="CDW87383.1"/>
    <property type="molecule type" value="Genomic_DNA"/>
</dbReference>
<feature type="coiled-coil region" evidence="2">
    <location>
        <begin position="126"/>
        <end position="160"/>
    </location>
</feature>
<evidence type="ECO:0000256" key="2">
    <source>
        <dbReference type="SAM" id="Coils"/>
    </source>
</evidence>
<keyword evidence="3" id="KW-0812">Transmembrane</keyword>
<evidence type="ECO:0000256" key="3">
    <source>
        <dbReference type="SAM" id="Phobius"/>
    </source>
</evidence>
<dbReference type="InterPro" id="IPR002048">
    <property type="entry name" value="EF_hand_dom"/>
</dbReference>
<reference evidence="6 7" key="1">
    <citation type="submission" date="2014-06" db="EMBL/GenBank/DDBJ databases">
        <authorList>
            <person name="Swart Estienne"/>
        </authorList>
    </citation>
    <scope>NUCLEOTIDE SEQUENCE [LARGE SCALE GENOMIC DNA]</scope>
    <source>
        <strain evidence="6 7">130c</strain>
    </source>
</reference>
<feature type="transmembrane region" description="Helical" evidence="3">
    <location>
        <begin position="393"/>
        <end position="422"/>
    </location>
</feature>
<accession>A0A078B210</accession>
<feature type="domain" description="C2" evidence="4">
    <location>
        <begin position="160"/>
        <end position="274"/>
    </location>
</feature>
<organism evidence="6 7">
    <name type="scientific">Stylonychia lemnae</name>
    <name type="common">Ciliate</name>
    <dbReference type="NCBI Taxonomy" id="5949"/>
    <lineage>
        <taxon>Eukaryota</taxon>
        <taxon>Sar</taxon>
        <taxon>Alveolata</taxon>
        <taxon>Ciliophora</taxon>
        <taxon>Intramacronucleata</taxon>
        <taxon>Spirotrichea</taxon>
        <taxon>Stichotrichia</taxon>
        <taxon>Sporadotrichida</taxon>
        <taxon>Oxytrichidae</taxon>
        <taxon>Stylonychinae</taxon>
        <taxon>Stylonychia</taxon>
    </lineage>
</organism>
<feature type="domain" description="EF-hand" evidence="5">
    <location>
        <begin position="100"/>
        <end position="135"/>
    </location>
</feature>
<feature type="transmembrane region" description="Helical" evidence="3">
    <location>
        <begin position="474"/>
        <end position="494"/>
    </location>
</feature>
<dbReference type="PROSITE" id="PS00018">
    <property type="entry name" value="EF_HAND_1"/>
    <property type="match status" value="2"/>
</dbReference>
<dbReference type="PROSITE" id="PS50004">
    <property type="entry name" value="C2"/>
    <property type="match status" value="1"/>
</dbReference>
<dbReference type="Pfam" id="PF13499">
    <property type="entry name" value="EF-hand_7"/>
    <property type="match status" value="1"/>
</dbReference>
<keyword evidence="1" id="KW-0106">Calcium</keyword>
<keyword evidence="3" id="KW-0472">Membrane</keyword>
<gene>
    <name evidence="6" type="primary">Contig10190.g10882</name>
    <name evidence="6" type="ORF">STYLEM_16486</name>
</gene>
<dbReference type="InterPro" id="IPR035892">
    <property type="entry name" value="C2_domain_sf"/>
</dbReference>
<evidence type="ECO:0000313" key="7">
    <source>
        <dbReference type="Proteomes" id="UP000039865"/>
    </source>
</evidence>
<dbReference type="InterPro" id="IPR011992">
    <property type="entry name" value="EF-hand-dom_pair"/>
</dbReference>
<evidence type="ECO:0000259" key="5">
    <source>
        <dbReference type="PROSITE" id="PS50222"/>
    </source>
</evidence>
<dbReference type="Gene3D" id="1.10.238.10">
    <property type="entry name" value="EF-hand"/>
    <property type="match status" value="1"/>
</dbReference>
<dbReference type="Gene3D" id="2.60.40.150">
    <property type="entry name" value="C2 domain"/>
    <property type="match status" value="1"/>
</dbReference>
<dbReference type="InterPro" id="IPR018247">
    <property type="entry name" value="EF_Hand_1_Ca_BS"/>
</dbReference>
<feature type="transmembrane region" description="Helical" evidence="3">
    <location>
        <begin position="434"/>
        <end position="452"/>
    </location>
</feature>
<dbReference type="PROSITE" id="PS50222">
    <property type="entry name" value="EF_HAND_2"/>
    <property type="match status" value="2"/>
</dbReference>
<dbReference type="InterPro" id="IPR000008">
    <property type="entry name" value="C2_dom"/>
</dbReference>
<name>A0A078B210_STYLE</name>
<dbReference type="CDD" id="cd00051">
    <property type="entry name" value="EFh"/>
    <property type="match status" value="1"/>
</dbReference>
<dbReference type="GO" id="GO:0005509">
    <property type="term" value="F:calcium ion binding"/>
    <property type="evidence" value="ECO:0007669"/>
    <property type="project" value="InterPro"/>
</dbReference>
<dbReference type="Pfam" id="PF00168">
    <property type="entry name" value="C2"/>
    <property type="match status" value="1"/>
</dbReference>
<feature type="domain" description="EF-hand" evidence="5">
    <location>
        <begin position="51"/>
        <end position="86"/>
    </location>
</feature>
<dbReference type="InterPro" id="IPR052981">
    <property type="entry name" value="Ingression_C2_domain"/>
</dbReference>
<dbReference type="InParanoid" id="A0A078B210"/>
<dbReference type="AlphaFoldDB" id="A0A078B210"/>
<protein>
    <submittedName>
        <fullName evidence="6">C2 domain containing protein</fullName>
    </submittedName>
</protein>
<dbReference type="PANTHER" id="PTHR47052">
    <property type="entry name" value="CONSERVED SERINE PROLINE-RICH PROTEIN (AFU_ORTHOLOGUE AFUA_2G01790)"/>
    <property type="match status" value="1"/>
</dbReference>
<sequence>MHLKILIGRRSRQLKEGNFEAENPNERMLKETTSQAHHAEFMIAKEREYEKVKQELYTEFKKLDYNNDDTITLNEIVKYLQEKVGDFQIQINVEQGGQDIDTGIAEEIFREIDKDNSGTISLVEFVESYFDQQREIEERVEELNKMIIEDEKKKNEIIEKLKEIQMSEQMNQYGIMVGSVLTATVIEARELRTSGQPNPYAILTVEGQKSQTDQVNGNSEPVWNEIISFDITTGKEPLIVQVYSRSNIGRDQLIGQCEVYMDGLIDQYKHDEWFQLENQGNYFGKIRMTLHWIHSRRKFLQDILKIQDNAIDEETQERNALEAQLQNMKSPFGFLQAYYNKEQIMDNGTGGLKFQNIQQFQAQAQVVEKRAEQKFDEYSNIIASKIGMKEIPWYSWTLYLTLIYTILTLLLTVCTVAIYTLLNLNKQAKNTFRMLVGGILISIIYDLVWFSLKTTEYEIDSKNDPGVEKSIKHFSLYASYISFFVRLIMGMIYWKDSLDFDNIMLGQKIAMLEQSPSPKERRQDNMFIRDVSPQGKGNGNFRF</sequence>
<dbReference type="OrthoDB" id="298366at2759"/>
<evidence type="ECO:0000259" key="4">
    <source>
        <dbReference type="PROSITE" id="PS50004"/>
    </source>
</evidence>
<dbReference type="SMART" id="SM00239">
    <property type="entry name" value="C2"/>
    <property type="match status" value="1"/>
</dbReference>
<dbReference type="SUPFAM" id="SSF47473">
    <property type="entry name" value="EF-hand"/>
    <property type="match status" value="1"/>
</dbReference>
<dbReference type="OMA" id="INDIVWI"/>
<dbReference type="SUPFAM" id="SSF49562">
    <property type="entry name" value="C2 domain (Calcium/lipid-binding domain, CaLB)"/>
    <property type="match status" value="1"/>
</dbReference>
<dbReference type="PANTHER" id="PTHR47052:SF3">
    <property type="entry name" value="INGRESSION PROTEIN 1"/>
    <property type="match status" value="1"/>
</dbReference>
<dbReference type="CDD" id="cd00030">
    <property type="entry name" value="C2"/>
    <property type="match status" value="1"/>
</dbReference>
<dbReference type="SMART" id="SM00054">
    <property type="entry name" value="EFh"/>
    <property type="match status" value="2"/>
</dbReference>
<keyword evidence="2" id="KW-0175">Coiled coil</keyword>
<proteinExistence type="predicted"/>
<keyword evidence="7" id="KW-1185">Reference proteome</keyword>